<dbReference type="RefSeq" id="WP_173276921.1">
    <property type="nucleotide sequence ID" value="NZ_KM017071.1"/>
</dbReference>
<geneLocation type="plasmid" evidence="2">
    <name>pJE1</name>
</geneLocation>
<dbReference type="SUPFAM" id="SSF54427">
    <property type="entry name" value="NTF2-like"/>
    <property type="match status" value="1"/>
</dbReference>
<sequence>MLADDMARISDDELKALRELRDKDAIRDVIARYCHGIDRRNPDLIRTCYWPDAMDDHGSIVVTDIEAYIAACMDVIDSCVVIHHHVGNMLIRVDGNFARSEAYLLAHHRIEGPSEPYWRVAPTILPPDMIGKWGDFFVGSRMVDLMEKRGSEWRVKHRSVVYDWYRVVEGQDWSRYPYEGHEGFHYAGHGMKDKAGELFAGHLGV</sequence>
<reference evidence="2" key="1">
    <citation type="submission" date="2014-06" db="EMBL/GenBank/DDBJ databases">
        <title>Molecular and ecological studies on carbamate pesticide degrading bacteria isolated from agricultural soils.</title>
        <authorList>
            <person name="Kim D.-U."/>
            <person name="Ka J.-O."/>
        </authorList>
    </citation>
    <scope>NUCLEOTIDE SEQUENCE</scope>
    <source>
        <strain evidence="2">JE1</strain>
        <plasmid evidence="2">pJE1</plasmid>
    </source>
</reference>
<dbReference type="InterPro" id="IPR037401">
    <property type="entry name" value="SnoaL-like"/>
</dbReference>
<dbReference type="EMBL" id="KM017071">
    <property type="protein sequence ID" value="AJW29571.1"/>
    <property type="molecule type" value="Genomic_DNA"/>
</dbReference>
<keyword evidence="2" id="KW-0614">Plasmid</keyword>
<feature type="domain" description="SnoaL-like" evidence="1">
    <location>
        <begin position="18"/>
        <end position="158"/>
    </location>
</feature>
<evidence type="ECO:0000259" key="1">
    <source>
        <dbReference type="Pfam" id="PF13577"/>
    </source>
</evidence>
<dbReference type="InterPro" id="IPR032710">
    <property type="entry name" value="NTF2-like_dom_sf"/>
</dbReference>
<dbReference type="Pfam" id="PF13577">
    <property type="entry name" value="SnoaL_4"/>
    <property type="match status" value="1"/>
</dbReference>
<name>A0A0D5A085_9SPHN</name>
<proteinExistence type="predicted"/>
<dbReference type="AlphaFoldDB" id="A0A0D5A085"/>
<gene>
    <name evidence="2" type="ORF">pJE1_149</name>
</gene>
<evidence type="ECO:0000313" key="2">
    <source>
        <dbReference type="EMBL" id="AJW29571.1"/>
    </source>
</evidence>
<dbReference type="Gene3D" id="3.10.450.50">
    <property type="match status" value="1"/>
</dbReference>
<organism evidence="2">
    <name type="scientific">Sphingomonas sp. JE1</name>
    <dbReference type="NCBI Taxonomy" id="1628059"/>
    <lineage>
        <taxon>Bacteria</taxon>
        <taxon>Pseudomonadati</taxon>
        <taxon>Pseudomonadota</taxon>
        <taxon>Alphaproteobacteria</taxon>
        <taxon>Sphingomonadales</taxon>
        <taxon>Sphingomonadaceae</taxon>
        <taxon>Sphingomonas</taxon>
    </lineage>
</organism>
<protein>
    <submittedName>
        <fullName evidence="2">Gamma-BHC dehydrochlorinase</fullName>
    </submittedName>
</protein>
<accession>A0A0D5A085</accession>